<organism evidence="2 3">
    <name type="scientific">Paraburkholderia bryophila</name>
    <dbReference type="NCBI Taxonomy" id="420952"/>
    <lineage>
        <taxon>Bacteria</taxon>
        <taxon>Pseudomonadati</taxon>
        <taxon>Pseudomonadota</taxon>
        <taxon>Betaproteobacteria</taxon>
        <taxon>Burkholderiales</taxon>
        <taxon>Burkholderiaceae</taxon>
        <taxon>Paraburkholderia</taxon>
    </lineage>
</organism>
<dbReference type="Pfam" id="PF13663">
    <property type="entry name" value="DUF4148"/>
    <property type="match status" value="1"/>
</dbReference>
<evidence type="ECO:0000313" key="3">
    <source>
        <dbReference type="Proteomes" id="UP000248918"/>
    </source>
</evidence>
<dbReference type="InterPro" id="IPR025421">
    <property type="entry name" value="DUF4148"/>
</dbReference>
<reference evidence="2 3" key="1">
    <citation type="submission" date="2018-06" db="EMBL/GenBank/DDBJ databases">
        <title>Genomic Encyclopedia of Type Strains, Phase III (KMG-III): the genomes of soil and plant-associated and newly described type strains.</title>
        <authorList>
            <person name="Whitman W."/>
        </authorList>
    </citation>
    <scope>NUCLEOTIDE SEQUENCE [LARGE SCALE GENOMIC DNA]</scope>
    <source>
        <strain evidence="2 3">LMG 23644</strain>
    </source>
</reference>
<dbReference type="EMBL" id="QLTK01000006">
    <property type="protein sequence ID" value="RAS34496.1"/>
    <property type="molecule type" value="Genomic_DNA"/>
</dbReference>
<feature type="signal peptide" evidence="1">
    <location>
        <begin position="1"/>
        <end position="21"/>
    </location>
</feature>
<dbReference type="Proteomes" id="UP000248918">
    <property type="component" value="Unassembled WGS sequence"/>
</dbReference>
<sequence length="104" mass="10699">MKRNLLAGLALSLLASAPVFAQSSSGGIGRAGSYETQPAATVAATGKTRAEVQAELVAAYRDGSLASLNRTSYPNKGLIGQTQAARIALQEGHDGDVTRVAEKQ</sequence>
<name>A0A329CHV5_9BURK</name>
<proteinExistence type="predicted"/>
<dbReference type="RefSeq" id="WP_111931812.1">
    <property type="nucleotide sequence ID" value="NZ_CADFFP010000010.1"/>
</dbReference>
<dbReference type="OrthoDB" id="9113921at2"/>
<evidence type="ECO:0000256" key="1">
    <source>
        <dbReference type="SAM" id="SignalP"/>
    </source>
</evidence>
<keyword evidence="1" id="KW-0732">Signal</keyword>
<dbReference type="AlphaFoldDB" id="A0A329CHV5"/>
<accession>A0A329CHV5</accession>
<protein>
    <submittedName>
        <fullName evidence="2">Uncharacterized protein DUF4148</fullName>
    </submittedName>
</protein>
<feature type="chain" id="PRO_5016286135" evidence="1">
    <location>
        <begin position="22"/>
        <end position="104"/>
    </location>
</feature>
<gene>
    <name evidence="2" type="ORF">BX591_106177</name>
</gene>
<comment type="caution">
    <text evidence="2">The sequence shown here is derived from an EMBL/GenBank/DDBJ whole genome shotgun (WGS) entry which is preliminary data.</text>
</comment>
<evidence type="ECO:0000313" key="2">
    <source>
        <dbReference type="EMBL" id="RAS34496.1"/>
    </source>
</evidence>